<accession>A0A1F6CH37</accession>
<dbReference type="InterPro" id="IPR050321">
    <property type="entry name" value="Glycosyltr_2/OpgH_subfam"/>
</dbReference>
<dbReference type="Proteomes" id="UP000178815">
    <property type="component" value="Unassembled WGS sequence"/>
</dbReference>
<keyword evidence="6 7" id="KW-0472">Membrane</keyword>
<proteinExistence type="predicted"/>
<evidence type="ECO:0000313" key="10">
    <source>
        <dbReference type="Proteomes" id="UP000178815"/>
    </source>
</evidence>
<dbReference type="InterPro" id="IPR029044">
    <property type="entry name" value="Nucleotide-diphossugar_trans"/>
</dbReference>
<feature type="transmembrane region" description="Helical" evidence="7">
    <location>
        <begin position="310"/>
        <end position="332"/>
    </location>
</feature>
<dbReference type="PANTHER" id="PTHR43867">
    <property type="entry name" value="CELLULOSE SYNTHASE CATALYTIC SUBUNIT A [UDP-FORMING]"/>
    <property type="match status" value="1"/>
</dbReference>
<dbReference type="GO" id="GO:0016757">
    <property type="term" value="F:glycosyltransferase activity"/>
    <property type="evidence" value="ECO:0007669"/>
    <property type="project" value="UniProtKB-KW"/>
</dbReference>
<dbReference type="GO" id="GO:0016020">
    <property type="term" value="C:membrane"/>
    <property type="evidence" value="ECO:0007669"/>
    <property type="project" value="UniProtKB-SubCell"/>
</dbReference>
<feature type="transmembrane region" description="Helical" evidence="7">
    <location>
        <begin position="438"/>
        <end position="456"/>
    </location>
</feature>
<dbReference type="EMBL" id="MFKU01000011">
    <property type="protein sequence ID" value="OGG48485.1"/>
    <property type="molecule type" value="Genomic_DNA"/>
</dbReference>
<name>A0A1F6CH37_9BACT</name>
<keyword evidence="5 7" id="KW-1133">Transmembrane helix</keyword>
<evidence type="ECO:0000256" key="1">
    <source>
        <dbReference type="ARBA" id="ARBA00004141"/>
    </source>
</evidence>
<feature type="domain" description="Glycosyltransferase 2-like" evidence="8">
    <location>
        <begin position="69"/>
        <end position="228"/>
    </location>
</feature>
<feature type="transmembrane region" description="Helical" evidence="7">
    <location>
        <begin position="344"/>
        <end position="360"/>
    </location>
</feature>
<dbReference type="PANTHER" id="PTHR43867:SF2">
    <property type="entry name" value="CELLULOSE SYNTHASE CATALYTIC SUBUNIT A [UDP-FORMING]"/>
    <property type="match status" value="1"/>
</dbReference>
<dbReference type="Pfam" id="PF00535">
    <property type="entry name" value="Glycos_transf_2"/>
    <property type="match status" value="1"/>
</dbReference>
<keyword evidence="4 7" id="KW-0812">Transmembrane</keyword>
<dbReference type="Gene3D" id="3.90.550.10">
    <property type="entry name" value="Spore Coat Polysaccharide Biosynthesis Protein SpsA, Chain A"/>
    <property type="match status" value="1"/>
</dbReference>
<evidence type="ECO:0000256" key="7">
    <source>
        <dbReference type="SAM" id="Phobius"/>
    </source>
</evidence>
<protein>
    <recommendedName>
        <fullName evidence="8">Glycosyltransferase 2-like domain-containing protein</fullName>
    </recommendedName>
</protein>
<feature type="transmembrane region" description="Helical" evidence="7">
    <location>
        <begin position="5"/>
        <end position="24"/>
    </location>
</feature>
<comment type="caution">
    <text evidence="9">The sequence shown here is derived from an EMBL/GenBank/DDBJ whole genome shotgun (WGS) entry which is preliminary data.</text>
</comment>
<keyword evidence="2" id="KW-0328">Glycosyltransferase</keyword>
<evidence type="ECO:0000256" key="5">
    <source>
        <dbReference type="ARBA" id="ARBA00022989"/>
    </source>
</evidence>
<evidence type="ECO:0000256" key="4">
    <source>
        <dbReference type="ARBA" id="ARBA00022692"/>
    </source>
</evidence>
<gene>
    <name evidence="9" type="ORF">A2678_03230</name>
</gene>
<feature type="transmembrane region" description="Helical" evidence="7">
    <location>
        <begin position="372"/>
        <end position="391"/>
    </location>
</feature>
<reference evidence="9 10" key="1">
    <citation type="journal article" date="2016" name="Nat. Commun.">
        <title>Thousands of microbial genomes shed light on interconnected biogeochemical processes in an aquifer system.</title>
        <authorList>
            <person name="Anantharaman K."/>
            <person name="Brown C.T."/>
            <person name="Hug L.A."/>
            <person name="Sharon I."/>
            <person name="Castelle C.J."/>
            <person name="Probst A.J."/>
            <person name="Thomas B.C."/>
            <person name="Singh A."/>
            <person name="Wilkins M.J."/>
            <person name="Karaoz U."/>
            <person name="Brodie E.L."/>
            <person name="Williams K.H."/>
            <person name="Hubbard S.S."/>
            <person name="Banfield J.F."/>
        </authorList>
    </citation>
    <scope>NUCLEOTIDE SEQUENCE [LARGE SCALE GENOMIC DNA]</scope>
</reference>
<dbReference type="SUPFAM" id="SSF53448">
    <property type="entry name" value="Nucleotide-diphospho-sugar transferases"/>
    <property type="match status" value="1"/>
</dbReference>
<dbReference type="AlphaFoldDB" id="A0A1F6CH37"/>
<evidence type="ECO:0000313" key="9">
    <source>
        <dbReference type="EMBL" id="OGG48485.1"/>
    </source>
</evidence>
<evidence type="ECO:0000256" key="3">
    <source>
        <dbReference type="ARBA" id="ARBA00022679"/>
    </source>
</evidence>
<evidence type="ECO:0000256" key="6">
    <source>
        <dbReference type="ARBA" id="ARBA00023136"/>
    </source>
</evidence>
<evidence type="ECO:0000259" key="8">
    <source>
        <dbReference type="Pfam" id="PF00535"/>
    </source>
</evidence>
<evidence type="ECO:0000256" key="2">
    <source>
        <dbReference type="ARBA" id="ARBA00022676"/>
    </source>
</evidence>
<comment type="subcellular location">
    <subcellularLocation>
        <location evidence="1">Membrane</location>
        <topology evidence="1">Multi-pass membrane protein</topology>
    </subcellularLocation>
</comment>
<organism evidence="9 10">
    <name type="scientific">Candidatus Kaiserbacteria bacterium RIFCSPHIGHO2_01_FULL_53_31</name>
    <dbReference type="NCBI Taxonomy" id="1798481"/>
    <lineage>
        <taxon>Bacteria</taxon>
        <taxon>Candidatus Kaiseribacteriota</taxon>
    </lineage>
</organism>
<dbReference type="InterPro" id="IPR001173">
    <property type="entry name" value="Glyco_trans_2-like"/>
</dbReference>
<sequence>MNRKLLLITVLANTAYIIWLAFHIHGYEGVIFYLAEVTISSLPVFFLFNHWTQEHVEHSYHQPKGSVDVFISIVNEPLSLFEPVVEKALGITYAWKKIYILDDGKRESIRKLAMKHNVEYISRPNSREDGKAGNLNYGLEHSTSDYILVLDADQEVTNPEILNELLGHFQADTNLAMVATRQKFDVPKNDFNHDHIFYEHMQTGKNSNNAAISAGSGVIYSRKALDAVGGFQTWNIVEDLYTSYIFQIAGFKTQYVNKSYTLGTAPKRLANIYKQRGTWALDTMRLVFKDSPLFKKSLTFRQKVHYFDSALAYIVSAIAVPIVFTMPTVALLTNFQFISDPQEYLLLRVPSLILLLVLYAQLNGNAFSASQWWASLWPVYLKSLVLAILPGKPMYKVTNKIEDNTREIVHIIPHILMIMAGIISVAIYYGLHGLTGFLLVNALWIALMMFWFYPVIVRGLTKELTTNLQKD</sequence>
<dbReference type="STRING" id="1798481.A2678_03230"/>
<feature type="transmembrane region" description="Helical" evidence="7">
    <location>
        <begin position="411"/>
        <end position="431"/>
    </location>
</feature>
<keyword evidence="3" id="KW-0808">Transferase</keyword>